<reference evidence="2 3" key="1">
    <citation type="submission" date="2018-05" db="EMBL/GenBank/DDBJ databases">
        <title>Marinilabilia rubrum sp. nov., isolated from saltern sediment.</title>
        <authorList>
            <person name="Zhang R."/>
        </authorList>
    </citation>
    <scope>NUCLEOTIDE SEQUENCE [LARGE SCALE GENOMIC DNA]</scope>
    <source>
        <strain evidence="2 3">WTE16</strain>
    </source>
</reference>
<protein>
    <recommendedName>
        <fullName evidence="4">YceI family protein</fullName>
    </recommendedName>
</protein>
<evidence type="ECO:0008006" key="4">
    <source>
        <dbReference type="Google" id="ProtNLM"/>
    </source>
</evidence>
<keyword evidence="3" id="KW-1185">Reference proteome</keyword>
<gene>
    <name evidence="2" type="ORF">DDZ16_09625</name>
</gene>
<evidence type="ECO:0000313" key="2">
    <source>
        <dbReference type="EMBL" id="PWD99694.1"/>
    </source>
</evidence>
<proteinExistence type="predicted"/>
<evidence type="ECO:0000313" key="3">
    <source>
        <dbReference type="Proteomes" id="UP000244956"/>
    </source>
</evidence>
<dbReference type="EMBL" id="QEWP01000006">
    <property type="protein sequence ID" value="PWD99694.1"/>
    <property type="molecule type" value="Genomic_DNA"/>
</dbReference>
<feature type="signal peptide" evidence="1">
    <location>
        <begin position="1"/>
        <end position="19"/>
    </location>
</feature>
<accession>A0A2U2B9H1</accession>
<dbReference type="AlphaFoldDB" id="A0A2U2B9H1"/>
<name>A0A2U2B9H1_9BACT</name>
<dbReference type="Proteomes" id="UP000244956">
    <property type="component" value="Unassembled WGS sequence"/>
</dbReference>
<comment type="caution">
    <text evidence="2">The sequence shown here is derived from an EMBL/GenBank/DDBJ whole genome shotgun (WGS) entry which is preliminary data.</text>
</comment>
<feature type="chain" id="PRO_5015570824" description="YceI family protein" evidence="1">
    <location>
        <begin position="20"/>
        <end position="165"/>
    </location>
</feature>
<sequence length="165" mass="18906">MKTIAAIAFFFALSFGAFSQQDGPWCSAYADSIEISFDTLSSAFEDVTIAIKDTTEQELIKLKLAEFSQDSIKLVFLKTTFYPDSISRVIDNASEMRRMGRDTLFFGCKRLHGYSLTENSYSGREIIISMKYKRPFRIFDLFIVPAFRHVTLKNVEIKLALDTNY</sequence>
<organism evidence="2 3">
    <name type="scientific">Marinilabilia rubra</name>
    <dbReference type="NCBI Taxonomy" id="2162893"/>
    <lineage>
        <taxon>Bacteria</taxon>
        <taxon>Pseudomonadati</taxon>
        <taxon>Bacteroidota</taxon>
        <taxon>Bacteroidia</taxon>
        <taxon>Marinilabiliales</taxon>
        <taxon>Marinilabiliaceae</taxon>
        <taxon>Marinilabilia</taxon>
    </lineage>
</organism>
<keyword evidence="1" id="KW-0732">Signal</keyword>
<dbReference type="RefSeq" id="WP_109264233.1">
    <property type="nucleotide sequence ID" value="NZ_QEWP01000006.1"/>
</dbReference>
<evidence type="ECO:0000256" key="1">
    <source>
        <dbReference type="SAM" id="SignalP"/>
    </source>
</evidence>